<dbReference type="InterPro" id="IPR009057">
    <property type="entry name" value="Homeodomain-like_sf"/>
</dbReference>
<dbReference type="Gene3D" id="1.10.357.10">
    <property type="entry name" value="Tetracycline Repressor, domain 2"/>
    <property type="match status" value="1"/>
</dbReference>
<feature type="DNA-binding region" description="H-T-H motif" evidence="4">
    <location>
        <begin position="38"/>
        <end position="57"/>
    </location>
</feature>
<dbReference type="Proteomes" id="UP001601422">
    <property type="component" value="Unassembled WGS sequence"/>
</dbReference>
<dbReference type="PROSITE" id="PS50977">
    <property type="entry name" value="HTH_TETR_2"/>
    <property type="match status" value="1"/>
</dbReference>
<dbReference type="InterPro" id="IPR001647">
    <property type="entry name" value="HTH_TetR"/>
</dbReference>
<evidence type="ECO:0000256" key="4">
    <source>
        <dbReference type="PROSITE-ProRule" id="PRU00335"/>
    </source>
</evidence>
<keyword evidence="2 4" id="KW-0238">DNA-binding</keyword>
<evidence type="ECO:0000313" key="7">
    <source>
        <dbReference type="Proteomes" id="UP001601422"/>
    </source>
</evidence>
<name>A0ABW6N986_9ACTN</name>
<evidence type="ECO:0000256" key="1">
    <source>
        <dbReference type="ARBA" id="ARBA00023015"/>
    </source>
</evidence>
<dbReference type="PRINTS" id="PR00455">
    <property type="entry name" value="HTHTETR"/>
</dbReference>
<dbReference type="InterPro" id="IPR050109">
    <property type="entry name" value="HTH-type_TetR-like_transc_reg"/>
</dbReference>
<dbReference type="RefSeq" id="WP_389835922.1">
    <property type="nucleotide sequence ID" value="NZ_JBIAJP010000026.1"/>
</dbReference>
<dbReference type="SUPFAM" id="SSF46689">
    <property type="entry name" value="Homeodomain-like"/>
    <property type="match status" value="1"/>
</dbReference>
<comment type="caution">
    <text evidence="6">The sequence shown here is derived from an EMBL/GenBank/DDBJ whole genome shotgun (WGS) entry which is preliminary data.</text>
</comment>
<evidence type="ECO:0000259" key="5">
    <source>
        <dbReference type="PROSITE" id="PS50977"/>
    </source>
</evidence>
<proteinExistence type="predicted"/>
<reference evidence="6 7" key="1">
    <citation type="submission" date="2024-10" db="EMBL/GenBank/DDBJ databases">
        <title>The Natural Products Discovery Center: Release of the First 8490 Sequenced Strains for Exploring Actinobacteria Biosynthetic Diversity.</title>
        <authorList>
            <person name="Kalkreuter E."/>
            <person name="Kautsar S.A."/>
            <person name="Yang D."/>
            <person name="Bader C.D."/>
            <person name="Teijaro C.N."/>
            <person name="Fluegel L."/>
            <person name="Davis C.M."/>
            <person name="Simpson J.R."/>
            <person name="Lauterbach L."/>
            <person name="Steele A.D."/>
            <person name="Gui C."/>
            <person name="Meng S."/>
            <person name="Li G."/>
            <person name="Viehrig K."/>
            <person name="Ye F."/>
            <person name="Su P."/>
            <person name="Kiefer A.F."/>
            <person name="Nichols A."/>
            <person name="Cepeda A.J."/>
            <person name="Yan W."/>
            <person name="Fan B."/>
            <person name="Jiang Y."/>
            <person name="Adhikari A."/>
            <person name="Zheng C.-J."/>
            <person name="Schuster L."/>
            <person name="Cowan T.M."/>
            <person name="Smanski M.J."/>
            <person name="Chevrette M.G."/>
            <person name="De Carvalho L.P.S."/>
            <person name="Shen B."/>
        </authorList>
    </citation>
    <scope>NUCLEOTIDE SEQUENCE [LARGE SCALE GENOMIC DNA]</scope>
    <source>
        <strain evidence="6 7">NPDC005497</strain>
    </source>
</reference>
<dbReference type="Pfam" id="PF00440">
    <property type="entry name" value="TetR_N"/>
    <property type="match status" value="1"/>
</dbReference>
<keyword evidence="1" id="KW-0805">Transcription regulation</keyword>
<sequence length="236" mass="26085">MITSTQRLRDPQQRDERAARILDAAAGLLARHGYRRVTMDDVASEAGIGKGTVYLHWKTREQLFGAVFAREVLHAVDDLRKALQRDPQTCLLHNFARVYYLAIVDRPLLRGLLLGDPHLLGKLTGSPDPARDDRHAALTHSHLALLAEHSLVRDDLSVDEIGYAYQATFEGFLHAEGSPPTGNPEQHAELLARTVRHAFENEATPELPIKQLAAAMVALLSDLIDADRAAFGLPEV</sequence>
<accession>A0ABW6N986</accession>
<evidence type="ECO:0000256" key="3">
    <source>
        <dbReference type="ARBA" id="ARBA00023163"/>
    </source>
</evidence>
<evidence type="ECO:0000313" key="6">
    <source>
        <dbReference type="EMBL" id="MFF0009836.1"/>
    </source>
</evidence>
<dbReference type="PANTHER" id="PTHR30055:SF234">
    <property type="entry name" value="HTH-TYPE TRANSCRIPTIONAL REGULATOR BETI"/>
    <property type="match status" value="1"/>
</dbReference>
<protein>
    <submittedName>
        <fullName evidence="6">TetR/AcrR family transcriptional regulator</fullName>
    </submittedName>
</protein>
<keyword evidence="3" id="KW-0804">Transcription</keyword>
<organism evidence="6 7">
    <name type="scientific">Streptomyces tibetensis</name>
    <dbReference type="NCBI Taxonomy" id="2382123"/>
    <lineage>
        <taxon>Bacteria</taxon>
        <taxon>Bacillati</taxon>
        <taxon>Actinomycetota</taxon>
        <taxon>Actinomycetes</taxon>
        <taxon>Kitasatosporales</taxon>
        <taxon>Streptomycetaceae</taxon>
        <taxon>Streptomyces</taxon>
    </lineage>
</organism>
<dbReference type="PANTHER" id="PTHR30055">
    <property type="entry name" value="HTH-TYPE TRANSCRIPTIONAL REGULATOR RUTR"/>
    <property type="match status" value="1"/>
</dbReference>
<evidence type="ECO:0000256" key="2">
    <source>
        <dbReference type="ARBA" id="ARBA00023125"/>
    </source>
</evidence>
<feature type="domain" description="HTH tetR-type" evidence="5">
    <location>
        <begin position="15"/>
        <end position="75"/>
    </location>
</feature>
<gene>
    <name evidence="6" type="ORF">ACFYQT_41375</name>
</gene>
<dbReference type="EMBL" id="JBIAJP010000026">
    <property type="protein sequence ID" value="MFF0009836.1"/>
    <property type="molecule type" value="Genomic_DNA"/>
</dbReference>
<keyword evidence="7" id="KW-1185">Reference proteome</keyword>